<accession>A0A0B7ABG5</accession>
<dbReference type="EMBL" id="HACG01031233">
    <property type="protein sequence ID" value="CEK78098.1"/>
    <property type="molecule type" value="Transcribed_RNA"/>
</dbReference>
<dbReference type="AlphaFoldDB" id="A0A0B7ABG5"/>
<evidence type="ECO:0000313" key="1">
    <source>
        <dbReference type="EMBL" id="CEK78098.1"/>
    </source>
</evidence>
<sequence length="55" mass="6384">MYCLFINCHMMIVNKTSDPFLHSLTTREFIKQTGKDDTRATVVSSYMDIEFCLTS</sequence>
<gene>
    <name evidence="1" type="primary">ORF108283</name>
</gene>
<reference evidence="1" key="1">
    <citation type="submission" date="2014-12" db="EMBL/GenBank/DDBJ databases">
        <title>Insight into the proteome of Arion vulgaris.</title>
        <authorList>
            <person name="Aradska J."/>
            <person name="Bulat T."/>
            <person name="Smidak R."/>
            <person name="Sarate P."/>
            <person name="Gangsoo J."/>
            <person name="Sialana F."/>
            <person name="Bilban M."/>
            <person name="Lubec G."/>
        </authorList>
    </citation>
    <scope>NUCLEOTIDE SEQUENCE</scope>
    <source>
        <tissue evidence="1">Skin</tissue>
    </source>
</reference>
<organism evidence="1">
    <name type="scientific">Arion vulgaris</name>
    <dbReference type="NCBI Taxonomy" id="1028688"/>
    <lineage>
        <taxon>Eukaryota</taxon>
        <taxon>Metazoa</taxon>
        <taxon>Spiralia</taxon>
        <taxon>Lophotrochozoa</taxon>
        <taxon>Mollusca</taxon>
        <taxon>Gastropoda</taxon>
        <taxon>Heterobranchia</taxon>
        <taxon>Euthyneura</taxon>
        <taxon>Panpulmonata</taxon>
        <taxon>Eupulmonata</taxon>
        <taxon>Stylommatophora</taxon>
        <taxon>Helicina</taxon>
        <taxon>Arionoidea</taxon>
        <taxon>Arionidae</taxon>
        <taxon>Arion</taxon>
    </lineage>
</organism>
<protein>
    <submittedName>
        <fullName evidence="1">Uncharacterized protein</fullName>
    </submittedName>
</protein>
<name>A0A0B7ABG5_9EUPU</name>
<proteinExistence type="predicted"/>